<accession>A0A100YXA7</accession>
<reference evidence="1 2" key="1">
    <citation type="submission" date="2015-12" db="EMBL/GenBank/DDBJ databases">
        <title>Draft Genome Sequence of Olsenella scatoligenes SK9K4T; a Producer of 3-Methylindole- (skatole) and 4-Methylphenol- (p-cresol) Isolated from Pig Feces.</title>
        <authorList>
            <person name="Li X."/>
            <person name="Borg B."/>
            <person name="Canibe N."/>
        </authorList>
    </citation>
    <scope>NUCLEOTIDE SEQUENCE [LARGE SCALE GENOMIC DNA]</scope>
    <source>
        <strain evidence="1 2">SK9K4</strain>
    </source>
</reference>
<dbReference type="EMBL" id="LOJF01000001">
    <property type="protein sequence ID" value="KUH59392.1"/>
    <property type="molecule type" value="Genomic_DNA"/>
</dbReference>
<evidence type="ECO:0000313" key="1">
    <source>
        <dbReference type="EMBL" id="KUH59392.1"/>
    </source>
</evidence>
<dbReference type="AlphaFoldDB" id="A0A100YXA7"/>
<evidence type="ECO:0000313" key="2">
    <source>
        <dbReference type="Proteomes" id="UP000054078"/>
    </source>
</evidence>
<proteinExistence type="predicted"/>
<dbReference type="RefSeq" id="WP_059053645.1">
    <property type="nucleotide sequence ID" value="NZ_LOJF01000001.1"/>
</dbReference>
<sequence>MTSSLSVAEYPRHGAYSASVLDNNVTSNGMRNAVTMMPQLVTTAGMGSSYYQPALPRNLDIFSEVERGLGDSSIKDDQRLLARKLAASLKTSLLNNYRQMHMDLPYSELHLSVLDDSAVLIEWTYLNLRAGFSIERNVDDSSYYVLVRDMENGVSTIVPEYGPLNGKNVDAVAAKVVARISEKL</sequence>
<comment type="caution">
    <text evidence="1">The sequence shown here is derived from an EMBL/GenBank/DDBJ whole genome shotgun (WGS) entry which is preliminary data.</text>
</comment>
<name>A0A100YXA7_TRASO</name>
<dbReference type="STRING" id="1299998.AUL39_03490"/>
<dbReference type="Proteomes" id="UP000054078">
    <property type="component" value="Unassembled WGS sequence"/>
</dbReference>
<protein>
    <submittedName>
        <fullName evidence="1">Uncharacterized protein</fullName>
    </submittedName>
</protein>
<keyword evidence="2" id="KW-1185">Reference proteome</keyword>
<organism evidence="1 2">
    <name type="scientific">Tractidigestivibacter scatoligenes</name>
    <name type="common">Olsenella scatoligenes</name>
    <dbReference type="NCBI Taxonomy" id="1299998"/>
    <lineage>
        <taxon>Bacteria</taxon>
        <taxon>Bacillati</taxon>
        <taxon>Actinomycetota</taxon>
        <taxon>Coriobacteriia</taxon>
        <taxon>Coriobacteriales</taxon>
        <taxon>Atopobiaceae</taxon>
        <taxon>Tractidigestivibacter</taxon>
    </lineage>
</organism>
<gene>
    <name evidence="1" type="ORF">AUL39_03490</name>
</gene>